<dbReference type="Proteomes" id="UP000886998">
    <property type="component" value="Unassembled WGS sequence"/>
</dbReference>
<sequence>MLEEVSKTTGKEPEAFHYNSVGSGLQKHLRNHEILSRNDEYLEKESTGERHEFKSFRRYLESKTSGNIENEPRSGINLKDGKFVTATISIASMYPVLDDKCI</sequence>
<feature type="region of interest" description="Disordered" evidence="1">
    <location>
        <begin position="1"/>
        <end position="22"/>
    </location>
</feature>
<evidence type="ECO:0000313" key="3">
    <source>
        <dbReference type="Proteomes" id="UP000886998"/>
    </source>
</evidence>
<evidence type="ECO:0000256" key="1">
    <source>
        <dbReference type="SAM" id="MobiDB-lite"/>
    </source>
</evidence>
<evidence type="ECO:0000313" key="2">
    <source>
        <dbReference type="EMBL" id="GFY68584.1"/>
    </source>
</evidence>
<keyword evidence="3" id="KW-1185">Reference proteome</keyword>
<feature type="compositionally biased region" description="Basic and acidic residues" evidence="1">
    <location>
        <begin position="1"/>
        <end position="15"/>
    </location>
</feature>
<organism evidence="2 3">
    <name type="scientific">Trichonephila inaurata madagascariensis</name>
    <dbReference type="NCBI Taxonomy" id="2747483"/>
    <lineage>
        <taxon>Eukaryota</taxon>
        <taxon>Metazoa</taxon>
        <taxon>Ecdysozoa</taxon>
        <taxon>Arthropoda</taxon>
        <taxon>Chelicerata</taxon>
        <taxon>Arachnida</taxon>
        <taxon>Araneae</taxon>
        <taxon>Araneomorphae</taxon>
        <taxon>Entelegynae</taxon>
        <taxon>Araneoidea</taxon>
        <taxon>Nephilidae</taxon>
        <taxon>Trichonephila</taxon>
        <taxon>Trichonephila inaurata</taxon>
    </lineage>
</organism>
<dbReference type="AlphaFoldDB" id="A0A8X7CE55"/>
<accession>A0A8X7CE55</accession>
<protein>
    <submittedName>
        <fullName evidence="2">Uncharacterized protein</fullName>
    </submittedName>
</protein>
<dbReference type="EMBL" id="BMAV01017134">
    <property type="protein sequence ID" value="GFY68584.1"/>
    <property type="molecule type" value="Genomic_DNA"/>
</dbReference>
<name>A0A8X7CE55_9ARAC</name>
<gene>
    <name evidence="2" type="ORF">TNIN_303001</name>
</gene>
<reference evidence="2" key="1">
    <citation type="submission" date="2020-08" db="EMBL/GenBank/DDBJ databases">
        <title>Multicomponent nature underlies the extraordinary mechanical properties of spider dragline silk.</title>
        <authorList>
            <person name="Kono N."/>
            <person name="Nakamura H."/>
            <person name="Mori M."/>
            <person name="Yoshida Y."/>
            <person name="Ohtoshi R."/>
            <person name="Malay A.D."/>
            <person name="Moran D.A.P."/>
            <person name="Tomita M."/>
            <person name="Numata K."/>
            <person name="Arakawa K."/>
        </authorList>
    </citation>
    <scope>NUCLEOTIDE SEQUENCE</scope>
</reference>
<comment type="caution">
    <text evidence="2">The sequence shown here is derived from an EMBL/GenBank/DDBJ whole genome shotgun (WGS) entry which is preliminary data.</text>
</comment>
<proteinExistence type="predicted"/>